<name>A0ABQ5MFL9_9FLAO</name>
<feature type="transmembrane region" description="Helical" evidence="1">
    <location>
        <begin position="40"/>
        <end position="58"/>
    </location>
</feature>
<dbReference type="Pfam" id="PF13858">
    <property type="entry name" value="DUF4199"/>
    <property type="match status" value="1"/>
</dbReference>
<feature type="transmembrane region" description="Helical" evidence="1">
    <location>
        <begin position="7"/>
        <end position="28"/>
    </location>
</feature>
<evidence type="ECO:0000256" key="1">
    <source>
        <dbReference type="SAM" id="Phobius"/>
    </source>
</evidence>
<proteinExistence type="predicted"/>
<sequence>MKKITLVYGLIAGVIVSASMLLSISGMFDTEGAVDFDKGMIIGYASMLIAFSMVFIGIRNYRNNYNGGVISFGKAFKVGGIIVLIASTVYVVSWLIDYFYFIPDFMEKYAEHTIANLRAAGATQAEIDQQVQEMADYAEMYKNPFINAGFTYMEILPPGLIVTLISALILKRKEKTIA</sequence>
<protein>
    <recommendedName>
        <fullName evidence="4">DUF4199 domain-containing protein</fullName>
    </recommendedName>
</protein>
<accession>A0ABQ5MFL9</accession>
<dbReference type="Proteomes" id="UP001143543">
    <property type="component" value="Unassembled WGS sequence"/>
</dbReference>
<evidence type="ECO:0000313" key="2">
    <source>
        <dbReference type="EMBL" id="GLB48216.1"/>
    </source>
</evidence>
<dbReference type="RefSeq" id="WP_281763869.1">
    <property type="nucleotide sequence ID" value="NZ_BRVO01000001.1"/>
</dbReference>
<organism evidence="2 3">
    <name type="scientific">Neptunitalea lumnitzerae</name>
    <dbReference type="NCBI Taxonomy" id="2965509"/>
    <lineage>
        <taxon>Bacteria</taxon>
        <taxon>Pseudomonadati</taxon>
        <taxon>Bacteroidota</taxon>
        <taxon>Flavobacteriia</taxon>
        <taxon>Flavobacteriales</taxon>
        <taxon>Flavobacteriaceae</taxon>
        <taxon>Neptunitalea</taxon>
    </lineage>
</organism>
<dbReference type="InterPro" id="IPR025250">
    <property type="entry name" value="DUF4199"/>
</dbReference>
<reference evidence="2" key="1">
    <citation type="submission" date="2022-07" db="EMBL/GenBank/DDBJ databases">
        <title>Taxonomy of Novel Oxalotrophic and Methylotrophic Bacteria.</title>
        <authorList>
            <person name="Sahin N."/>
            <person name="Tani A."/>
        </authorList>
    </citation>
    <scope>NUCLEOTIDE SEQUENCE</scope>
    <source>
        <strain evidence="2">Y10</strain>
    </source>
</reference>
<evidence type="ECO:0000313" key="3">
    <source>
        <dbReference type="Proteomes" id="UP001143543"/>
    </source>
</evidence>
<dbReference type="EMBL" id="BRVO01000001">
    <property type="protein sequence ID" value="GLB48216.1"/>
    <property type="molecule type" value="Genomic_DNA"/>
</dbReference>
<keyword evidence="1" id="KW-1133">Transmembrane helix</keyword>
<keyword evidence="1" id="KW-0472">Membrane</keyword>
<evidence type="ECO:0008006" key="4">
    <source>
        <dbReference type="Google" id="ProtNLM"/>
    </source>
</evidence>
<feature type="transmembrane region" description="Helical" evidence="1">
    <location>
        <begin position="150"/>
        <end position="170"/>
    </location>
</feature>
<comment type="caution">
    <text evidence="2">The sequence shown here is derived from an EMBL/GenBank/DDBJ whole genome shotgun (WGS) entry which is preliminary data.</text>
</comment>
<keyword evidence="1" id="KW-0812">Transmembrane</keyword>
<gene>
    <name evidence="2" type="ORF">Y10_05840</name>
</gene>
<keyword evidence="3" id="KW-1185">Reference proteome</keyword>
<feature type="transmembrane region" description="Helical" evidence="1">
    <location>
        <begin position="78"/>
        <end position="101"/>
    </location>
</feature>